<evidence type="ECO:0000256" key="1">
    <source>
        <dbReference type="ARBA" id="ARBA00004429"/>
    </source>
</evidence>
<dbReference type="CDD" id="cd03512">
    <property type="entry name" value="Alkane-hydroxylase"/>
    <property type="match status" value="1"/>
</dbReference>
<evidence type="ECO:0000313" key="14">
    <source>
        <dbReference type="EMBL" id="RKF06191.1"/>
    </source>
</evidence>
<dbReference type="InterPro" id="IPR033885">
    <property type="entry name" value="AlkB/XylM"/>
</dbReference>
<dbReference type="GO" id="GO:0006629">
    <property type="term" value="P:lipid metabolic process"/>
    <property type="evidence" value="ECO:0007669"/>
    <property type="project" value="InterPro"/>
</dbReference>
<dbReference type="AlphaFoldDB" id="A0A3A8AKD4"/>
<dbReference type="InterPro" id="IPR005804">
    <property type="entry name" value="FA_desaturase_dom"/>
</dbReference>
<dbReference type="Pfam" id="PF00487">
    <property type="entry name" value="FA_desaturase"/>
    <property type="match status" value="1"/>
</dbReference>
<evidence type="ECO:0000256" key="11">
    <source>
        <dbReference type="ARBA" id="ARBA00023136"/>
    </source>
</evidence>
<accession>A0A3A8AKD4</accession>
<evidence type="ECO:0000256" key="4">
    <source>
        <dbReference type="ARBA" id="ARBA00022519"/>
    </source>
</evidence>
<keyword evidence="5 12" id="KW-0812">Transmembrane</keyword>
<keyword evidence="3" id="KW-1003">Cell membrane</keyword>
<dbReference type="EMBL" id="QFWV02000007">
    <property type="protein sequence ID" value="RKF06191.1"/>
    <property type="molecule type" value="Genomic_DNA"/>
</dbReference>
<evidence type="ECO:0000256" key="3">
    <source>
        <dbReference type="ARBA" id="ARBA00022475"/>
    </source>
</evidence>
<dbReference type="Proteomes" id="UP000246132">
    <property type="component" value="Unassembled WGS sequence"/>
</dbReference>
<dbReference type="GO" id="GO:0004497">
    <property type="term" value="F:monooxygenase activity"/>
    <property type="evidence" value="ECO:0007669"/>
    <property type="project" value="UniProtKB-KW"/>
</dbReference>
<dbReference type="RefSeq" id="WP_109765840.1">
    <property type="nucleotide sequence ID" value="NZ_QFWV02000007.1"/>
</dbReference>
<evidence type="ECO:0000256" key="5">
    <source>
        <dbReference type="ARBA" id="ARBA00022692"/>
    </source>
</evidence>
<feature type="transmembrane region" description="Helical" evidence="12">
    <location>
        <begin position="21"/>
        <end position="41"/>
    </location>
</feature>
<dbReference type="GO" id="GO:0046872">
    <property type="term" value="F:metal ion binding"/>
    <property type="evidence" value="ECO:0007669"/>
    <property type="project" value="UniProtKB-KW"/>
</dbReference>
<proteinExistence type="inferred from homology"/>
<feature type="transmembrane region" description="Helical" evidence="12">
    <location>
        <begin position="230"/>
        <end position="248"/>
    </location>
</feature>
<evidence type="ECO:0000256" key="6">
    <source>
        <dbReference type="ARBA" id="ARBA00022723"/>
    </source>
</evidence>
<dbReference type="GO" id="GO:0005886">
    <property type="term" value="C:plasma membrane"/>
    <property type="evidence" value="ECO:0007669"/>
    <property type="project" value="UniProtKB-SubCell"/>
</dbReference>
<name>A0A3A8AKD4_9HYPH</name>
<keyword evidence="8" id="KW-0560">Oxidoreductase</keyword>
<evidence type="ECO:0000256" key="2">
    <source>
        <dbReference type="ARBA" id="ARBA00010823"/>
    </source>
</evidence>
<reference evidence="14 15" key="1">
    <citation type="journal article" date="2018" name="Int. J. Syst. Bacteriol.">
        <title>Oceaniradius stylonemae gen. nov., sp. nov., isolated from a red alga, Stylonema cornu-cervi.</title>
        <authorList>
            <person name="Jeong S."/>
        </authorList>
    </citation>
    <scope>NUCLEOTIDE SEQUENCE [LARGE SCALE GENOMIC DNA]</scope>
    <source>
        <strain evidence="14 15">StC1</strain>
    </source>
</reference>
<keyword evidence="9" id="KW-0408">Iron</keyword>
<sequence>MIFVATTDDGGEIRYVDRKRWLWIISVLTPSVPAIGALALWATGNPVWALLPVLVYYVATPLIDMVVGSDPNNPPEAVVGALSEDQYYRALLFLSVPVFWASFLVPAIVVSTQPVPVWAWLLLAVGAGASSGTGLTVAHELGHKPNRLDQWGAKIMCALSGYAHFCLEHNRGHHVQVATPEDRASGRLGESLYAFAAREIPSVVAEGWALERKRLEKKGLPFWHWRNDLLQGYAIALAVAALLVAFLGWIVLPFIAISHAVAWFHLSMANYVEHYGLKRDRKPNGRYGPCEPRHSWNTNHIVSNLMLFHLQRHSDHHANPLRPYQALRNFDDLPHLPSGYPGSFVLAAIPPLWRKVMDPKVCKWARGDVDRCNVRPGLENAYALKFQNWSA</sequence>
<feature type="domain" description="Fatty acid desaturase" evidence="13">
    <location>
        <begin position="118"/>
        <end position="329"/>
    </location>
</feature>
<keyword evidence="11 12" id="KW-0472">Membrane</keyword>
<evidence type="ECO:0000256" key="8">
    <source>
        <dbReference type="ARBA" id="ARBA00023002"/>
    </source>
</evidence>
<gene>
    <name evidence="14" type="ORF">DEM25_011085</name>
</gene>
<comment type="similarity">
    <text evidence="2">Belongs to the fatty acid desaturase type 1 family. AlkB subfamily.</text>
</comment>
<evidence type="ECO:0000256" key="10">
    <source>
        <dbReference type="ARBA" id="ARBA00023033"/>
    </source>
</evidence>
<feature type="transmembrane region" description="Helical" evidence="12">
    <location>
        <begin position="117"/>
        <end position="138"/>
    </location>
</feature>
<feature type="transmembrane region" description="Helical" evidence="12">
    <location>
        <begin position="87"/>
        <end position="111"/>
    </location>
</feature>
<dbReference type="OrthoDB" id="4759734at2"/>
<keyword evidence="10 14" id="KW-0503">Monooxygenase</keyword>
<feature type="transmembrane region" description="Helical" evidence="12">
    <location>
        <begin position="47"/>
        <end position="67"/>
    </location>
</feature>
<dbReference type="PANTHER" id="PTHR38674:SF1">
    <property type="entry name" value="ALKANE 1-MONOOXYGENASE 1"/>
    <property type="match status" value="1"/>
</dbReference>
<protein>
    <submittedName>
        <fullName evidence="14">Alkane 1-monooxygenase</fullName>
    </submittedName>
</protein>
<evidence type="ECO:0000256" key="9">
    <source>
        <dbReference type="ARBA" id="ARBA00023004"/>
    </source>
</evidence>
<keyword evidence="4" id="KW-0997">Cell inner membrane</keyword>
<comment type="caution">
    <text evidence="14">The sequence shown here is derived from an EMBL/GenBank/DDBJ whole genome shotgun (WGS) entry which is preliminary data.</text>
</comment>
<evidence type="ECO:0000259" key="13">
    <source>
        <dbReference type="Pfam" id="PF00487"/>
    </source>
</evidence>
<evidence type="ECO:0000256" key="12">
    <source>
        <dbReference type="SAM" id="Phobius"/>
    </source>
</evidence>
<evidence type="ECO:0000256" key="7">
    <source>
        <dbReference type="ARBA" id="ARBA00022989"/>
    </source>
</evidence>
<organism evidence="14 15">
    <name type="scientific">Oceaniradius stylonematis</name>
    <dbReference type="NCBI Taxonomy" id="2184161"/>
    <lineage>
        <taxon>Bacteria</taxon>
        <taxon>Pseudomonadati</taxon>
        <taxon>Pseudomonadota</taxon>
        <taxon>Alphaproteobacteria</taxon>
        <taxon>Hyphomicrobiales</taxon>
        <taxon>Ahrensiaceae</taxon>
        <taxon>Oceaniradius</taxon>
    </lineage>
</organism>
<keyword evidence="7 12" id="KW-1133">Transmembrane helix</keyword>
<dbReference type="PANTHER" id="PTHR38674">
    <property type="entry name" value="ALKANE 1-MONOOXYGENASE 1"/>
    <property type="match status" value="1"/>
</dbReference>
<comment type="subcellular location">
    <subcellularLocation>
        <location evidence="1">Cell inner membrane</location>
        <topology evidence="1">Multi-pass membrane protein</topology>
    </subcellularLocation>
</comment>
<keyword evidence="15" id="KW-1185">Reference proteome</keyword>
<evidence type="ECO:0000313" key="15">
    <source>
        <dbReference type="Proteomes" id="UP000246132"/>
    </source>
</evidence>
<keyword evidence="6" id="KW-0479">Metal-binding</keyword>